<dbReference type="AlphaFoldDB" id="A0A0A0JFP0"/>
<protein>
    <recommendedName>
        <fullName evidence="3">Exo-alpha-sialidase</fullName>
    </recommendedName>
</protein>
<dbReference type="InterPro" id="IPR054817">
    <property type="entry name" value="Glycosyl_F510_1955-like"/>
</dbReference>
<dbReference type="eggNOG" id="COG4447">
    <property type="taxonomic scope" value="Bacteria"/>
</dbReference>
<name>A0A0A0JFP0_9MICO</name>
<evidence type="ECO:0008006" key="3">
    <source>
        <dbReference type="Google" id="ProtNLM"/>
    </source>
</evidence>
<dbReference type="InterPro" id="IPR015943">
    <property type="entry name" value="WD40/YVTN_repeat-like_dom_sf"/>
</dbReference>
<evidence type="ECO:0000313" key="2">
    <source>
        <dbReference type="Proteomes" id="UP000030011"/>
    </source>
</evidence>
<dbReference type="STRING" id="1385521.N803_05255"/>
<accession>A0A0A0JFP0</accession>
<sequence length="286" mass="29185">MLPLLAAVVFAALIVASVGLFGPDDPAQREPAVAVGQSPNPLIAGHAHGIARRPTSGDVYVATHDGLFVITASGPSRVDGPTVDLMGFTMTESGDLLSSGHPGVGTDLPQPVGVIESGDNGKTWTVRSRGGQSDFHALTSSSRGLLGYDGTLRVSEDGRTWRNQPMSAEVTSLGASPDGANVLAATSAGVQASNTYGDTWTPVAEAPALVLLDWADARQVVGIDPSGAVFVSSDAGRTWKPASGKPLGPPQALGASIVDGRMEILVVTPTAIVRSVDSGSTFAPLR</sequence>
<dbReference type="SUPFAM" id="SSF110296">
    <property type="entry name" value="Oligoxyloglucan reducing end-specific cellobiohydrolase"/>
    <property type="match status" value="1"/>
</dbReference>
<dbReference type="NCBIfam" id="NF045728">
    <property type="entry name" value="glycosyl_F510_1955"/>
    <property type="match status" value="1"/>
</dbReference>
<comment type="caution">
    <text evidence="1">The sequence shown here is derived from an EMBL/GenBank/DDBJ whole genome shotgun (WGS) entry which is preliminary data.</text>
</comment>
<dbReference type="Gene3D" id="2.130.10.10">
    <property type="entry name" value="YVTN repeat-like/Quinoprotein amine dehydrogenase"/>
    <property type="match status" value="1"/>
</dbReference>
<dbReference type="Proteomes" id="UP000030011">
    <property type="component" value="Unassembled WGS sequence"/>
</dbReference>
<gene>
    <name evidence="1" type="ORF">N803_05255</name>
</gene>
<keyword evidence="2" id="KW-1185">Reference proteome</keyword>
<reference evidence="1 2" key="1">
    <citation type="submission" date="2013-08" db="EMBL/GenBank/DDBJ databases">
        <title>The genome sequence of Knoellia subterranea.</title>
        <authorList>
            <person name="Zhu W."/>
            <person name="Wang G."/>
        </authorList>
    </citation>
    <scope>NUCLEOTIDE SEQUENCE [LARGE SCALE GENOMIC DNA]</scope>
    <source>
        <strain evidence="1 2">KCTC 19937</strain>
    </source>
</reference>
<evidence type="ECO:0000313" key="1">
    <source>
        <dbReference type="EMBL" id="KGN36265.1"/>
    </source>
</evidence>
<organism evidence="1 2">
    <name type="scientific">Knoellia subterranea KCTC 19937</name>
    <dbReference type="NCBI Taxonomy" id="1385521"/>
    <lineage>
        <taxon>Bacteria</taxon>
        <taxon>Bacillati</taxon>
        <taxon>Actinomycetota</taxon>
        <taxon>Actinomycetes</taxon>
        <taxon>Micrococcales</taxon>
        <taxon>Intrasporangiaceae</taxon>
        <taxon>Knoellia</taxon>
    </lineage>
</organism>
<dbReference type="EMBL" id="AVPK01000013">
    <property type="protein sequence ID" value="KGN36265.1"/>
    <property type="molecule type" value="Genomic_DNA"/>
</dbReference>
<proteinExistence type="predicted"/>